<dbReference type="CDD" id="cd06547">
    <property type="entry name" value="GH85_ENGase"/>
    <property type="match status" value="1"/>
</dbReference>
<dbReference type="InterPro" id="IPR013783">
    <property type="entry name" value="Ig-like_fold"/>
</dbReference>
<feature type="domain" description="PKD" evidence="2">
    <location>
        <begin position="657"/>
        <end position="738"/>
    </location>
</feature>
<dbReference type="SMART" id="SM00089">
    <property type="entry name" value="PKD"/>
    <property type="match status" value="1"/>
</dbReference>
<dbReference type="Pfam" id="PF00801">
    <property type="entry name" value="PKD"/>
    <property type="match status" value="1"/>
</dbReference>
<protein>
    <submittedName>
        <fullName evidence="3">PKD domain-containing protein</fullName>
    </submittedName>
</protein>
<dbReference type="InterPro" id="IPR000421">
    <property type="entry name" value="FA58C"/>
</dbReference>
<dbReference type="SUPFAM" id="SSF49299">
    <property type="entry name" value="PKD domain"/>
    <property type="match status" value="1"/>
</dbReference>
<dbReference type="GO" id="GO:0033925">
    <property type="term" value="F:mannosyl-glycoprotein endo-beta-N-acetylglucosaminidase activity"/>
    <property type="evidence" value="ECO:0007669"/>
    <property type="project" value="InterPro"/>
</dbReference>
<dbReference type="InterPro" id="IPR005201">
    <property type="entry name" value="TIM_ENGase"/>
</dbReference>
<dbReference type="EMBL" id="JAAIKC010000013">
    <property type="protein sequence ID" value="NEW09113.1"/>
    <property type="molecule type" value="Genomic_DNA"/>
</dbReference>
<evidence type="ECO:0000313" key="3">
    <source>
        <dbReference type="EMBL" id="NEW09113.1"/>
    </source>
</evidence>
<dbReference type="PANTHER" id="PTHR13246:SF1">
    <property type="entry name" value="CYTOSOLIC ENDO-BETA-N-ACETYLGLUCOSAMINIDASE"/>
    <property type="match status" value="1"/>
</dbReference>
<comment type="caution">
    <text evidence="3">The sequence shown here is derived from an EMBL/GenBank/DDBJ whole genome shotgun (WGS) entry which is preliminary data.</text>
</comment>
<dbReference type="PANTHER" id="PTHR13246">
    <property type="entry name" value="ENDO BETA N-ACETYLGLUCOSAMINIDASE"/>
    <property type="match status" value="1"/>
</dbReference>
<dbReference type="AlphaFoldDB" id="A0A6G4A3R9"/>
<evidence type="ECO:0000259" key="2">
    <source>
        <dbReference type="PROSITE" id="PS50093"/>
    </source>
</evidence>
<dbReference type="SUPFAM" id="SSF49785">
    <property type="entry name" value="Galactose-binding domain-like"/>
    <property type="match status" value="1"/>
</dbReference>
<dbReference type="InterPro" id="IPR000601">
    <property type="entry name" value="PKD_dom"/>
</dbReference>
<dbReference type="InterPro" id="IPR032979">
    <property type="entry name" value="ENGase"/>
</dbReference>
<reference evidence="3" key="1">
    <citation type="submission" date="2020-02" db="EMBL/GenBank/DDBJ databases">
        <authorList>
            <person name="Shen X.-R."/>
            <person name="Zhang Y.-X."/>
        </authorList>
    </citation>
    <scope>NUCLEOTIDE SEQUENCE</scope>
    <source>
        <strain evidence="3">SYP-B3998</strain>
    </source>
</reference>
<gene>
    <name evidence="3" type="ORF">GK047_24360</name>
</gene>
<feature type="domain" description="F5/8 type C" evidence="1">
    <location>
        <begin position="733"/>
        <end position="884"/>
    </location>
</feature>
<dbReference type="InterPro" id="IPR022409">
    <property type="entry name" value="PKD/Chitinase_dom"/>
</dbReference>
<dbReference type="InterPro" id="IPR054110">
    <property type="entry name" value="EndoD-like_D2"/>
</dbReference>
<accession>A0A6G4A3R9</accession>
<dbReference type="Gene3D" id="2.60.40.10">
    <property type="entry name" value="Immunoglobulins"/>
    <property type="match status" value="2"/>
</dbReference>
<dbReference type="CDD" id="cd00146">
    <property type="entry name" value="PKD"/>
    <property type="match status" value="1"/>
</dbReference>
<dbReference type="PROSITE" id="PS50093">
    <property type="entry name" value="PKD"/>
    <property type="match status" value="1"/>
</dbReference>
<dbReference type="Pfam" id="PF21910">
    <property type="entry name" value="GH85_C"/>
    <property type="match status" value="1"/>
</dbReference>
<organism evidence="3">
    <name type="scientific">Paenibacillus sp. SYP-B3998</name>
    <dbReference type="NCBI Taxonomy" id="2678564"/>
    <lineage>
        <taxon>Bacteria</taxon>
        <taxon>Bacillati</taxon>
        <taxon>Bacillota</taxon>
        <taxon>Bacilli</taxon>
        <taxon>Bacillales</taxon>
        <taxon>Paenibacillaceae</taxon>
        <taxon>Paenibacillus</taxon>
    </lineage>
</organism>
<sequence length="885" mass="97959">MKKYGLSLMFLLVICLVVPLAVSAKQPQSSYWFPDQLLQWNPKSDSDAEFNRSMIPLQERFMGNKVNPNASKDAKIAALSAMNKMTSGVPSQGSRKFESNTFSYWQYVDKLVYWGGSSGEGIIVPPSADVTDAAHKNGVPVLGTVFFPPNAYGGKFEWVQQFLKQNQDGSFPMADKLIEVAKFYGFDGWFLNQETQGASASDAKKMQAFMTYIQSHKPATMQVMWYDSMTSDGSIDWQNALNDKNAMFLQQNKKPVSDSMFLNFWWKELDSSAKKAKSLNRSPYDLYAGIDVEANGYNTNLPWQTWFPEGKSPVTALGIYRPDWAYNTADNMEDFFARESRFWVGEKGDPSHTQTASTWKGIANYVIEQTPVNKLPFTTNFNTGSGKQFYVEGQRSSEQAWNNRSLQDVLPTWRWLTESKGQALKASFDWSTAYNGGSSLKVEGKLSPENATHLKLYQTDLRVDARTQLSITYKTELSPALKVGLAFADHPDQFMFLDVKDSINKDWTTASFNLTKYAGKRIAAISLNFDSTKTVDHYSISIGQLSVSNVKDAEAVLPAVKDLKVLAADYRDGIYGDARLQWNPLGKNETSYDVYRVYPDGKEEWLGATPNHVYYVPEMKRAGRENQTILKVVAVDAANQRGKSAEVVYTWPAYPKPVAQFKTDRTLLAPGDKVSFNDLSSEVTEDWAWSFEGGTPAASTDKNPVVTYQQEGTFSVTLTAKNSVGEQSLTKTALITVTKLASGGVKNLALNKTATADGACGPNETASRAVDGKVADNSKWCANSSQPHWITVDLGGAHLISEFIIKHAEAGGEAAAFNTKDYKLQISNDGSTWTDVVSVVGNTSGETKDAISLTKARYVKLNILKATQGGDTAARIYELEVNGLE</sequence>
<dbReference type="PROSITE" id="PS50022">
    <property type="entry name" value="FA58C_3"/>
    <property type="match status" value="1"/>
</dbReference>
<dbReference type="Gene3D" id="3.20.20.80">
    <property type="entry name" value="Glycosidases"/>
    <property type="match status" value="1"/>
</dbReference>
<dbReference type="InterPro" id="IPR035986">
    <property type="entry name" value="PKD_dom_sf"/>
</dbReference>
<dbReference type="Gene3D" id="2.60.120.260">
    <property type="entry name" value="Galactose-binding domain-like"/>
    <property type="match status" value="2"/>
</dbReference>
<dbReference type="InterPro" id="IPR008979">
    <property type="entry name" value="Galactose-bd-like_sf"/>
</dbReference>
<dbReference type="GO" id="GO:0005829">
    <property type="term" value="C:cytosol"/>
    <property type="evidence" value="ECO:0007669"/>
    <property type="project" value="UniProtKB-SubCell"/>
</dbReference>
<evidence type="ECO:0000259" key="1">
    <source>
        <dbReference type="PROSITE" id="PS50022"/>
    </source>
</evidence>
<name>A0A6G4A3R9_9BACL</name>
<proteinExistence type="predicted"/>
<dbReference type="Pfam" id="PF03644">
    <property type="entry name" value="Glyco_hydro_85"/>
    <property type="match status" value="1"/>
</dbReference>
<dbReference type="Pfam" id="PF00754">
    <property type="entry name" value="F5_F8_type_C"/>
    <property type="match status" value="1"/>
</dbReference>
<dbReference type="RefSeq" id="WP_163952644.1">
    <property type="nucleotide sequence ID" value="NZ_JAAIKC010000013.1"/>
</dbReference>